<dbReference type="PANTHER" id="PTHR33050:SF7">
    <property type="entry name" value="RIBONUCLEASE H"/>
    <property type="match status" value="1"/>
</dbReference>
<protein>
    <recommendedName>
        <fullName evidence="3">RNase H type-1 domain-containing protein</fullName>
    </recommendedName>
</protein>
<dbReference type="InterPro" id="IPR008593">
    <property type="entry name" value="Dam_MeTrfase"/>
</dbReference>
<organism evidence="1 2">
    <name type="scientific">Mytilus galloprovincialis</name>
    <name type="common">Mediterranean mussel</name>
    <dbReference type="NCBI Taxonomy" id="29158"/>
    <lineage>
        <taxon>Eukaryota</taxon>
        <taxon>Metazoa</taxon>
        <taxon>Spiralia</taxon>
        <taxon>Lophotrochozoa</taxon>
        <taxon>Mollusca</taxon>
        <taxon>Bivalvia</taxon>
        <taxon>Autobranchia</taxon>
        <taxon>Pteriomorphia</taxon>
        <taxon>Mytilida</taxon>
        <taxon>Mytiloidea</taxon>
        <taxon>Mytilidae</taxon>
        <taxon>Mytilinae</taxon>
        <taxon>Mytilus</taxon>
    </lineage>
</organism>
<dbReference type="Pfam" id="PF05869">
    <property type="entry name" value="Dam"/>
    <property type="match status" value="1"/>
</dbReference>
<name>A0A8B6FZZ4_MYTGA</name>
<evidence type="ECO:0000313" key="1">
    <source>
        <dbReference type="EMBL" id="VDI56805.1"/>
    </source>
</evidence>
<dbReference type="AlphaFoldDB" id="A0A8B6FZZ4"/>
<sequence length="170" mass="19966">MSCDWILRESNTKADKLSRQSDCDDWGIQSWVFEYLNDLWGIFTCDRFACDYNTKCKMFNSKFYCKGTSGIDAFKQNWTNENNWLVPPPSLITKVINKLTVERCEGTLVVPEWRSAPYWCMLTHDAKFQNFVVDYKYLHGYNLIKKGRGQNGLFGKQSNKIRLVALRIKF</sequence>
<dbReference type="GO" id="GO:0009007">
    <property type="term" value="F:site-specific DNA-methyltransferase (adenine-specific) activity"/>
    <property type="evidence" value="ECO:0007669"/>
    <property type="project" value="InterPro"/>
</dbReference>
<dbReference type="OrthoDB" id="5961621at2759"/>
<reference evidence="1" key="1">
    <citation type="submission" date="2018-11" db="EMBL/GenBank/DDBJ databases">
        <authorList>
            <person name="Alioto T."/>
            <person name="Alioto T."/>
        </authorList>
    </citation>
    <scope>NUCLEOTIDE SEQUENCE</scope>
</reference>
<dbReference type="EMBL" id="UYJE01007657">
    <property type="protein sequence ID" value="VDI56805.1"/>
    <property type="molecule type" value="Genomic_DNA"/>
</dbReference>
<dbReference type="Proteomes" id="UP000596742">
    <property type="component" value="Unassembled WGS sequence"/>
</dbReference>
<evidence type="ECO:0000313" key="2">
    <source>
        <dbReference type="Proteomes" id="UP000596742"/>
    </source>
</evidence>
<dbReference type="GO" id="GO:0009307">
    <property type="term" value="P:DNA restriction-modification system"/>
    <property type="evidence" value="ECO:0007669"/>
    <property type="project" value="InterPro"/>
</dbReference>
<dbReference type="GO" id="GO:0003677">
    <property type="term" value="F:DNA binding"/>
    <property type="evidence" value="ECO:0007669"/>
    <property type="project" value="InterPro"/>
</dbReference>
<keyword evidence="2" id="KW-1185">Reference proteome</keyword>
<evidence type="ECO:0008006" key="3">
    <source>
        <dbReference type="Google" id="ProtNLM"/>
    </source>
</evidence>
<accession>A0A8B6FZZ4</accession>
<proteinExistence type="predicted"/>
<dbReference type="PANTHER" id="PTHR33050">
    <property type="entry name" value="REVERSE TRANSCRIPTASE DOMAIN-CONTAINING PROTEIN"/>
    <property type="match status" value="1"/>
</dbReference>
<dbReference type="InterPro" id="IPR052055">
    <property type="entry name" value="Hepadnavirus_pol/RT"/>
</dbReference>
<gene>
    <name evidence="1" type="ORF">MGAL_10B022904</name>
</gene>
<comment type="caution">
    <text evidence="1">The sequence shown here is derived from an EMBL/GenBank/DDBJ whole genome shotgun (WGS) entry which is preliminary data.</text>
</comment>